<dbReference type="InterPro" id="IPR009155">
    <property type="entry name" value="Cyt_b562"/>
</dbReference>
<dbReference type="RefSeq" id="WP_120354095.1">
    <property type="nucleotide sequence ID" value="NZ_RAQO01000004.1"/>
</dbReference>
<sequence>MLKTKMLLILCLSIFSNLAFAHSEHCGDTKLSEQMDTLKTELRAYSNAFKDGDKTAMLAHAQIMLDTAVLSKQETPLKLKQEPSNSVTIQDYQTGIDELTSLLDQLLLVDDQASVKQALAQLKKHSKQSHKAFRLDCDD</sequence>
<gene>
    <name evidence="4" type="ORF">DBZ36_06485</name>
</gene>
<evidence type="ECO:0000256" key="3">
    <source>
        <dbReference type="SAM" id="SignalP"/>
    </source>
</evidence>
<keyword evidence="2 3" id="KW-0732">Signal</keyword>
<comment type="caution">
    <text evidence="4">The sequence shown here is derived from an EMBL/GenBank/DDBJ whole genome shotgun (WGS) entry which is preliminary data.</text>
</comment>
<keyword evidence="5" id="KW-1185">Reference proteome</keyword>
<organism evidence="4 5">
    <name type="scientific">Alginatibacterium sediminis</name>
    <dbReference type="NCBI Taxonomy" id="2164068"/>
    <lineage>
        <taxon>Bacteria</taxon>
        <taxon>Pseudomonadati</taxon>
        <taxon>Pseudomonadota</taxon>
        <taxon>Gammaproteobacteria</taxon>
        <taxon>Alteromonadales</taxon>
        <taxon>Alteromonadaceae</taxon>
        <taxon>Alginatibacterium</taxon>
    </lineage>
</organism>
<dbReference type="GO" id="GO:0005506">
    <property type="term" value="F:iron ion binding"/>
    <property type="evidence" value="ECO:0007669"/>
    <property type="project" value="InterPro"/>
</dbReference>
<dbReference type="Gene3D" id="1.20.120.10">
    <property type="entry name" value="Cytochrome c/b562"/>
    <property type="match status" value="1"/>
</dbReference>
<dbReference type="AlphaFoldDB" id="A0A420EH83"/>
<dbReference type="GO" id="GO:0020037">
    <property type="term" value="F:heme binding"/>
    <property type="evidence" value="ECO:0007669"/>
    <property type="project" value="InterPro"/>
</dbReference>
<dbReference type="SUPFAM" id="SSF47175">
    <property type="entry name" value="Cytochromes"/>
    <property type="match status" value="1"/>
</dbReference>
<feature type="signal peptide" evidence="3">
    <location>
        <begin position="1"/>
        <end position="21"/>
    </location>
</feature>
<accession>A0A420EH83</accession>
<feature type="chain" id="PRO_5019565239" description="Cytochrome b562" evidence="3">
    <location>
        <begin position="22"/>
        <end position="139"/>
    </location>
</feature>
<evidence type="ECO:0000313" key="4">
    <source>
        <dbReference type="EMBL" id="RKF20091.1"/>
    </source>
</evidence>
<protein>
    <recommendedName>
        <fullName evidence="6">Cytochrome b562</fullName>
    </recommendedName>
</protein>
<dbReference type="EMBL" id="RAQO01000004">
    <property type="protein sequence ID" value="RKF20091.1"/>
    <property type="molecule type" value="Genomic_DNA"/>
</dbReference>
<dbReference type="InterPro" id="IPR010980">
    <property type="entry name" value="Cyt_c/b562"/>
</dbReference>
<dbReference type="Pfam" id="PF07361">
    <property type="entry name" value="Cytochrom_B562"/>
    <property type="match status" value="1"/>
</dbReference>
<evidence type="ECO:0008006" key="6">
    <source>
        <dbReference type="Google" id="ProtNLM"/>
    </source>
</evidence>
<dbReference type="Proteomes" id="UP000286482">
    <property type="component" value="Unassembled WGS sequence"/>
</dbReference>
<dbReference type="OrthoDB" id="6120138at2"/>
<name>A0A420EH83_9ALTE</name>
<evidence type="ECO:0000256" key="1">
    <source>
        <dbReference type="ARBA" id="ARBA00005523"/>
    </source>
</evidence>
<dbReference type="GO" id="GO:0042597">
    <property type="term" value="C:periplasmic space"/>
    <property type="evidence" value="ECO:0007669"/>
    <property type="project" value="InterPro"/>
</dbReference>
<dbReference type="GO" id="GO:0022900">
    <property type="term" value="P:electron transport chain"/>
    <property type="evidence" value="ECO:0007669"/>
    <property type="project" value="InterPro"/>
</dbReference>
<comment type="similarity">
    <text evidence="1">Belongs to the cytochrome b562 family.</text>
</comment>
<evidence type="ECO:0000313" key="5">
    <source>
        <dbReference type="Proteomes" id="UP000286482"/>
    </source>
</evidence>
<reference evidence="4 5" key="1">
    <citation type="submission" date="2018-09" db="EMBL/GenBank/DDBJ databases">
        <authorList>
            <person name="Wang Z."/>
        </authorList>
    </citation>
    <scope>NUCLEOTIDE SEQUENCE [LARGE SCALE GENOMIC DNA]</scope>
    <source>
        <strain evidence="4 5">ALS 81</strain>
    </source>
</reference>
<evidence type="ECO:0000256" key="2">
    <source>
        <dbReference type="ARBA" id="ARBA00022729"/>
    </source>
</evidence>
<dbReference type="GO" id="GO:0009055">
    <property type="term" value="F:electron transfer activity"/>
    <property type="evidence" value="ECO:0007669"/>
    <property type="project" value="InterPro"/>
</dbReference>
<proteinExistence type="inferred from homology"/>